<proteinExistence type="predicted"/>
<evidence type="ECO:0000313" key="3">
    <source>
        <dbReference type="Proteomes" id="UP000822688"/>
    </source>
</evidence>
<dbReference type="EMBL" id="CM026431">
    <property type="protein sequence ID" value="KAG0559576.1"/>
    <property type="molecule type" value="Genomic_DNA"/>
</dbReference>
<dbReference type="AlphaFoldDB" id="A0A8T0GJ74"/>
<feature type="region of interest" description="Disordered" evidence="1">
    <location>
        <begin position="1"/>
        <end position="100"/>
    </location>
</feature>
<reference evidence="2" key="1">
    <citation type="submission" date="2020-06" db="EMBL/GenBank/DDBJ databases">
        <title>WGS assembly of Ceratodon purpureus strain R40.</title>
        <authorList>
            <person name="Carey S.B."/>
            <person name="Jenkins J."/>
            <person name="Shu S."/>
            <person name="Lovell J.T."/>
            <person name="Sreedasyam A."/>
            <person name="Maumus F."/>
            <person name="Tiley G.P."/>
            <person name="Fernandez-Pozo N."/>
            <person name="Barry K."/>
            <person name="Chen C."/>
            <person name="Wang M."/>
            <person name="Lipzen A."/>
            <person name="Daum C."/>
            <person name="Saski C.A."/>
            <person name="Payton A.C."/>
            <person name="Mcbreen J.C."/>
            <person name="Conrad R.E."/>
            <person name="Kollar L.M."/>
            <person name="Olsson S."/>
            <person name="Huttunen S."/>
            <person name="Landis J.B."/>
            <person name="Wickett N.J."/>
            <person name="Johnson M.G."/>
            <person name="Rensing S.A."/>
            <person name="Grimwood J."/>
            <person name="Schmutz J."/>
            <person name="Mcdaniel S.F."/>
        </authorList>
    </citation>
    <scope>NUCLEOTIDE SEQUENCE</scope>
    <source>
        <strain evidence="2">R40</strain>
    </source>
</reference>
<organism evidence="2 3">
    <name type="scientific">Ceratodon purpureus</name>
    <name type="common">Fire moss</name>
    <name type="synonym">Dicranum purpureum</name>
    <dbReference type="NCBI Taxonomy" id="3225"/>
    <lineage>
        <taxon>Eukaryota</taxon>
        <taxon>Viridiplantae</taxon>
        <taxon>Streptophyta</taxon>
        <taxon>Embryophyta</taxon>
        <taxon>Bryophyta</taxon>
        <taxon>Bryophytina</taxon>
        <taxon>Bryopsida</taxon>
        <taxon>Dicranidae</taxon>
        <taxon>Pseudoditrichales</taxon>
        <taxon>Ditrichaceae</taxon>
        <taxon>Ceratodon</taxon>
    </lineage>
</organism>
<name>A0A8T0GJ74_CERPU</name>
<evidence type="ECO:0000313" key="2">
    <source>
        <dbReference type="EMBL" id="KAG0559576.1"/>
    </source>
</evidence>
<feature type="compositionally biased region" description="Basic and acidic residues" evidence="1">
    <location>
        <begin position="77"/>
        <end position="100"/>
    </location>
</feature>
<dbReference type="InterPro" id="IPR000389">
    <property type="entry name" value="Small_hydrophilic_seed_prot"/>
</dbReference>
<dbReference type="OrthoDB" id="540492at2759"/>
<dbReference type="PANTHER" id="PTHR34671">
    <property type="entry name" value="EM-LIKE PROTEIN GEA1"/>
    <property type="match status" value="1"/>
</dbReference>
<accession>A0A8T0GJ74</accession>
<evidence type="ECO:0000256" key="1">
    <source>
        <dbReference type="SAM" id="MobiDB-lite"/>
    </source>
</evidence>
<dbReference type="Pfam" id="PF00477">
    <property type="entry name" value="LEA_5"/>
    <property type="match status" value="1"/>
</dbReference>
<comment type="caution">
    <text evidence="2">The sequence shown here is derived from an EMBL/GenBank/DDBJ whole genome shotgun (WGS) entry which is preliminary data.</text>
</comment>
<feature type="compositionally biased region" description="Basic and acidic residues" evidence="1">
    <location>
        <begin position="53"/>
        <end position="63"/>
    </location>
</feature>
<dbReference type="InterPro" id="IPR038956">
    <property type="entry name" value="LEA_5"/>
</dbReference>
<dbReference type="Proteomes" id="UP000822688">
    <property type="component" value="Chromosome 10"/>
</dbReference>
<sequence length="121" mass="13057">MAPTHHEDEGPMSEEAQFRVKYGGTKGGLTRGDGEHPEPSEEDVHAKGGLSKEAQERIVEGGRKGGQTRAAQMGREGYQEMGRKGGLATKDKSGEEAAREKGIEIDEAKYKTKSELSDVAK</sequence>
<dbReference type="GO" id="GO:0005829">
    <property type="term" value="C:cytosol"/>
    <property type="evidence" value="ECO:0007669"/>
    <property type="project" value="TreeGrafter"/>
</dbReference>
<keyword evidence="3" id="KW-1185">Reference proteome</keyword>
<dbReference type="GO" id="GO:0009737">
    <property type="term" value="P:response to abscisic acid"/>
    <property type="evidence" value="ECO:0007669"/>
    <property type="project" value="TreeGrafter"/>
</dbReference>
<gene>
    <name evidence="2" type="ORF">KC19_10G115100</name>
</gene>
<feature type="compositionally biased region" description="Basic and acidic residues" evidence="1">
    <location>
        <begin position="32"/>
        <end position="46"/>
    </location>
</feature>
<protein>
    <submittedName>
        <fullName evidence="2">Uncharacterized protein</fullName>
    </submittedName>
</protein>
<dbReference type="PANTHER" id="PTHR34671:SF19">
    <property type="entry name" value="EMBRYONIC ABUNDANT PROTEIN 1"/>
    <property type="match status" value="1"/>
</dbReference>